<reference evidence="2" key="1">
    <citation type="journal article" date="2020" name="Stud. Mycol.">
        <title>101 Dothideomycetes genomes: a test case for predicting lifestyles and emergence of pathogens.</title>
        <authorList>
            <person name="Haridas S."/>
            <person name="Albert R."/>
            <person name="Binder M."/>
            <person name="Bloem J."/>
            <person name="Labutti K."/>
            <person name="Salamov A."/>
            <person name="Andreopoulos B."/>
            <person name="Baker S."/>
            <person name="Barry K."/>
            <person name="Bills G."/>
            <person name="Bluhm B."/>
            <person name="Cannon C."/>
            <person name="Castanera R."/>
            <person name="Culley D."/>
            <person name="Daum C."/>
            <person name="Ezra D."/>
            <person name="Gonzalez J."/>
            <person name="Henrissat B."/>
            <person name="Kuo A."/>
            <person name="Liang C."/>
            <person name="Lipzen A."/>
            <person name="Lutzoni F."/>
            <person name="Magnuson J."/>
            <person name="Mondo S."/>
            <person name="Nolan M."/>
            <person name="Ohm R."/>
            <person name="Pangilinan J."/>
            <person name="Park H.-J."/>
            <person name="Ramirez L."/>
            <person name="Alfaro M."/>
            <person name="Sun H."/>
            <person name="Tritt A."/>
            <person name="Yoshinaga Y."/>
            <person name="Zwiers L.-H."/>
            <person name="Turgeon B."/>
            <person name="Goodwin S."/>
            <person name="Spatafora J."/>
            <person name="Crous P."/>
            <person name="Grigoriev I."/>
        </authorList>
    </citation>
    <scope>NUCLEOTIDE SEQUENCE</scope>
    <source>
        <strain evidence="2">CBS 116005</strain>
    </source>
</reference>
<feature type="compositionally biased region" description="Low complexity" evidence="1">
    <location>
        <begin position="231"/>
        <end position="264"/>
    </location>
</feature>
<dbReference type="EMBL" id="ML995820">
    <property type="protein sequence ID" value="KAF2771325.1"/>
    <property type="molecule type" value="Genomic_DNA"/>
</dbReference>
<feature type="region of interest" description="Disordered" evidence="1">
    <location>
        <begin position="231"/>
        <end position="301"/>
    </location>
</feature>
<evidence type="ECO:0000313" key="3">
    <source>
        <dbReference type="Proteomes" id="UP000799436"/>
    </source>
</evidence>
<feature type="region of interest" description="Disordered" evidence="1">
    <location>
        <begin position="560"/>
        <end position="594"/>
    </location>
</feature>
<feature type="compositionally biased region" description="Low complexity" evidence="1">
    <location>
        <begin position="442"/>
        <end position="459"/>
    </location>
</feature>
<feature type="region of interest" description="Disordered" evidence="1">
    <location>
        <begin position="20"/>
        <end position="64"/>
    </location>
</feature>
<feature type="compositionally biased region" description="Polar residues" evidence="1">
    <location>
        <begin position="265"/>
        <end position="293"/>
    </location>
</feature>
<dbReference type="Proteomes" id="UP000799436">
    <property type="component" value="Unassembled WGS sequence"/>
</dbReference>
<dbReference type="AlphaFoldDB" id="A0A6G1LEN6"/>
<proteinExistence type="predicted"/>
<feature type="compositionally biased region" description="Low complexity" evidence="1">
    <location>
        <begin position="130"/>
        <end position="145"/>
    </location>
</feature>
<organism evidence="2 3">
    <name type="scientific">Teratosphaeria nubilosa</name>
    <dbReference type="NCBI Taxonomy" id="161662"/>
    <lineage>
        <taxon>Eukaryota</taxon>
        <taxon>Fungi</taxon>
        <taxon>Dikarya</taxon>
        <taxon>Ascomycota</taxon>
        <taxon>Pezizomycotina</taxon>
        <taxon>Dothideomycetes</taxon>
        <taxon>Dothideomycetidae</taxon>
        <taxon>Mycosphaerellales</taxon>
        <taxon>Teratosphaeriaceae</taxon>
        <taxon>Teratosphaeria</taxon>
    </lineage>
</organism>
<feature type="region of interest" description="Disordered" evidence="1">
    <location>
        <begin position="154"/>
        <end position="183"/>
    </location>
</feature>
<accession>A0A6G1LEN6</accession>
<feature type="region of interest" description="Disordered" evidence="1">
    <location>
        <begin position="427"/>
        <end position="459"/>
    </location>
</feature>
<dbReference type="OrthoDB" id="3946590at2759"/>
<evidence type="ECO:0000313" key="2">
    <source>
        <dbReference type="EMBL" id="KAF2771325.1"/>
    </source>
</evidence>
<name>A0A6G1LEN6_9PEZI</name>
<keyword evidence="3" id="KW-1185">Reference proteome</keyword>
<sequence length="594" mass="63252">MVDEVALMLMNLGTERRELLSAQDTDKRGQPIHRDSRTEAAIEAEREERQARLRQAENSADERTRALGAWNNPASFARDPFAENQPDWHGGQGHRLPQGHARTCDSNTEELENLFGEERRLYLQERPPNYSTAAGPAAGGYSPSSRTPRFISGGPPANRGLGGRGRVPPARPNTTRAPSPRRAGTVRFVAGQRVEAARPAARVVRNQVAIVSAAAASAAGTTPVRAASSSAKSAGAIARPRTAPAPSHPVAASSLTASSPSALTQQDISNASTPSSRSAFTTGSRAPSPSAPGTTEPDPTPGVIAVTVLAEYYAANPGRESDWYHAIFPDRVQCLRAARNQFITEACKYARKPSSAEASDYLEQHEDRKWIFEGVCRAKEMVENKTPAEVDEYYAKHPDEKDFCTAVRYYNSQGFYGHSQAVASRSVAPASDSVPPMQSPKASGGPASQQGAAAAATTTPPHLRYASATATQARPSAELPAKPKGALIATISAVGKELVKKRFELDAAVDVMVNLNILDRFTSLHDLIAQMESLAKAMRGTGSNVAAAVASILTEATMSSPASRSVGAAATRMPQPPRPEYVVHQSPDGLYDSD</sequence>
<protein>
    <submittedName>
        <fullName evidence="2">Uncharacterized protein</fullName>
    </submittedName>
</protein>
<gene>
    <name evidence="2" type="ORF">EJ03DRAFT_373046</name>
</gene>
<evidence type="ECO:0000256" key="1">
    <source>
        <dbReference type="SAM" id="MobiDB-lite"/>
    </source>
</evidence>
<feature type="region of interest" description="Disordered" evidence="1">
    <location>
        <begin position="129"/>
        <end position="148"/>
    </location>
</feature>